<organism evidence="1 2">
    <name type="scientific">Pontiella sulfatireligans</name>
    <dbReference type="NCBI Taxonomy" id="2750658"/>
    <lineage>
        <taxon>Bacteria</taxon>
        <taxon>Pseudomonadati</taxon>
        <taxon>Kiritimatiellota</taxon>
        <taxon>Kiritimatiellia</taxon>
        <taxon>Kiritimatiellales</taxon>
        <taxon>Pontiellaceae</taxon>
        <taxon>Pontiella</taxon>
    </lineage>
</organism>
<gene>
    <name evidence="1" type="ORF">SCARR_03163</name>
</gene>
<sequence length="39" mass="4532">MHDAEGLSLCRFLRVSKALEKGMQEKSREFAEQEAEIYT</sequence>
<evidence type="ECO:0000313" key="1">
    <source>
        <dbReference type="EMBL" id="VGO21094.1"/>
    </source>
</evidence>
<proteinExistence type="predicted"/>
<accession>A0A6C2UP50</accession>
<dbReference type="Proteomes" id="UP000346198">
    <property type="component" value="Unassembled WGS sequence"/>
</dbReference>
<reference evidence="1 2" key="1">
    <citation type="submission" date="2019-04" db="EMBL/GenBank/DDBJ databases">
        <authorList>
            <person name="Van Vliet M D."/>
        </authorList>
    </citation>
    <scope>NUCLEOTIDE SEQUENCE [LARGE SCALE GENOMIC DNA]</scope>
    <source>
        <strain evidence="1 2">F21</strain>
    </source>
</reference>
<dbReference type="AlphaFoldDB" id="A0A6C2UP50"/>
<evidence type="ECO:0000313" key="2">
    <source>
        <dbReference type="Proteomes" id="UP000346198"/>
    </source>
</evidence>
<protein>
    <submittedName>
        <fullName evidence="1">Uncharacterized protein</fullName>
    </submittedName>
</protein>
<keyword evidence="2" id="KW-1185">Reference proteome</keyword>
<name>A0A6C2UP50_9BACT</name>
<dbReference type="EMBL" id="CAAHFH010000002">
    <property type="protein sequence ID" value="VGO21094.1"/>
    <property type="molecule type" value="Genomic_DNA"/>
</dbReference>